<feature type="compositionally biased region" description="Polar residues" evidence="2">
    <location>
        <begin position="554"/>
        <end position="564"/>
    </location>
</feature>
<evidence type="ECO:0000256" key="1">
    <source>
        <dbReference type="SAM" id="Coils"/>
    </source>
</evidence>
<sequence>MKPAMWATPLGSPASPRGRSSPDSSPESRKPSVFQSPIKSALVNRSPITSELAGSPSHAEAVKGMVSTMYPAFSPPERPLSRQQFGGPPAAVEQAVVAQSLRNENELLRGQLRDVSAQERQHRAELARLRQHRDDDISARVAEQTAGYECEREQLLAALEAAQEELHREAAERERLEHTLQEHAHSSTEAEQQGAAALRRLEAVVTSAAGAVAEMASGVEAFQQAVLPTFKVPPEALGGLEEKAPLEGDKHGLGKQVARLARGLALLRMMVDAKSDTLVLIRGKLKAEAQALRAEVAALRGQAHDTTTELRDKEQGAQQERGQLRAEMHALQELYGNEVAQLRGRLAAYERGEAGEAGAVAAVQRQLAATAERLAALEGANARLAGTLEEESGLRAQVVAQLAAHKKEAAATRSELETLKLSQKFLVRQPRGGARIPAEKMDLMNMVNHLLHEVSKVKAEKAAVEEELKAARHAHVAERSRGVVSGRDVALAADDRVHDAEIAMKLVRQRLHPGYAAERGPSRPVARPACLNGLGEAAQRCGADVRELQNSARATVQANGKGSSPSPPQDASPHTSRQDFPGGRNAIARGETSGVCSSPSFAASPDGPSVAGDHRTPQRAGAEADLFRHLDEAASFEGLTSFRGAQDTITSSSARRWLSSAMLGSKVDHDLTV</sequence>
<feature type="region of interest" description="Disordered" evidence="2">
    <location>
        <begin position="1"/>
        <end position="57"/>
    </location>
</feature>
<keyword evidence="1" id="KW-0175">Coiled coil</keyword>
<reference evidence="3 4" key="1">
    <citation type="journal article" date="2014" name="Nat. Commun.">
        <title>Klebsormidium flaccidum genome reveals primary factors for plant terrestrial adaptation.</title>
        <authorList>
            <person name="Hori K."/>
            <person name="Maruyama F."/>
            <person name="Fujisawa T."/>
            <person name="Togashi T."/>
            <person name="Yamamoto N."/>
            <person name="Seo M."/>
            <person name="Sato S."/>
            <person name="Yamada T."/>
            <person name="Mori H."/>
            <person name="Tajima N."/>
            <person name="Moriyama T."/>
            <person name="Ikeuchi M."/>
            <person name="Watanabe M."/>
            <person name="Wada H."/>
            <person name="Kobayashi K."/>
            <person name="Saito M."/>
            <person name="Masuda T."/>
            <person name="Sasaki-Sekimoto Y."/>
            <person name="Mashiguchi K."/>
            <person name="Awai K."/>
            <person name="Shimojima M."/>
            <person name="Masuda S."/>
            <person name="Iwai M."/>
            <person name="Nobusawa T."/>
            <person name="Narise T."/>
            <person name="Kondo S."/>
            <person name="Saito H."/>
            <person name="Sato R."/>
            <person name="Murakawa M."/>
            <person name="Ihara Y."/>
            <person name="Oshima-Yamada Y."/>
            <person name="Ohtaka K."/>
            <person name="Satoh M."/>
            <person name="Sonobe K."/>
            <person name="Ishii M."/>
            <person name="Ohtani R."/>
            <person name="Kanamori-Sato M."/>
            <person name="Honoki R."/>
            <person name="Miyazaki D."/>
            <person name="Mochizuki H."/>
            <person name="Umetsu J."/>
            <person name="Higashi K."/>
            <person name="Shibata D."/>
            <person name="Kamiya Y."/>
            <person name="Sato N."/>
            <person name="Nakamura Y."/>
            <person name="Tabata S."/>
            <person name="Ida S."/>
            <person name="Kurokawa K."/>
            <person name="Ohta H."/>
        </authorList>
    </citation>
    <scope>NUCLEOTIDE SEQUENCE [LARGE SCALE GENOMIC DNA]</scope>
    <source>
        <strain evidence="3 4">NIES-2285</strain>
    </source>
</reference>
<evidence type="ECO:0000313" key="3">
    <source>
        <dbReference type="EMBL" id="GAQ86107.1"/>
    </source>
</evidence>
<feature type="coiled-coil region" evidence="1">
    <location>
        <begin position="360"/>
        <end position="422"/>
    </location>
</feature>
<dbReference type="AlphaFoldDB" id="A0A1Y1IBK5"/>
<organism evidence="3 4">
    <name type="scientific">Klebsormidium nitens</name>
    <name type="common">Green alga</name>
    <name type="synonym">Ulothrix nitens</name>
    <dbReference type="NCBI Taxonomy" id="105231"/>
    <lineage>
        <taxon>Eukaryota</taxon>
        <taxon>Viridiplantae</taxon>
        <taxon>Streptophyta</taxon>
        <taxon>Klebsormidiophyceae</taxon>
        <taxon>Klebsormidiales</taxon>
        <taxon>Klebsormidiaceae</taxon>
        <taxon>Klebsormidium</taxon>
    </lineage>
</organism>
<dbReference type="Proteomes" id="UP000054558">
    <property type="component" value="Unassembled WGS sequence"/>
</dbReference>
<dbReference type="EMBL" id="DF237220">
    <property type="protein sequence ID" value="GAQ86107.1"/>
    <property type="molecule type" value="Genomic_DNA"/>
</dbReference>
<evidence type="ECO:0000256" key="2">
    <source>
        <dbReference type="SAM" id="MobiDB-lite"/>
    </source>
</evidence>
<feature type="coiled-coil region" evidence="1">
    <location>
        <begin position="282"/>
        <end position="334"/>
    </location>
</feature>
<feature type="region of interest" description="Disordered" evidence="2">
    <location>
        <begin position="554"/>
        <end position="619"/>
    </location>
</feature>
<proteinExistence type="predicted"/>
<dbReference type="OMA" id="MFRMERD"/>
<keyword evidence="4" id="KW-1185">Reference proteome</keyword>
<feature type="coiled-coil region" evidence="1">
    <location>
        <begin position="447"/>
        <end position="474"/>
    </location>
</feature>
<dbReference type="OrthoDB" id="1924333at2759"/>
<evidence type="ECO:0000313" key="4">
    <source>
        <dbReference type="Proteomes" id="UP000054558"/>
    </source>
</evidence>
<accession>A0A1Y1IBK5</accession>
<gene>
    <name evidence="3" type="ORF">KFL_002710020</name>
</gene>
<protein>
    <submittedName>
        <fullName evidence="3">Uncharacterized protein</fullName>
    </submittedName>
</protein>
<name>A0A1Y1IBK5_KLENI</name>
<feature type="compositionally biased region" description="Low complexity" evidence="2">
    <location>
        <begin position="12"/>
        <end position="25"/>
    </location>
</feature>
<feature type="coiled-coil region" evidence="1">
    <location>
        <begin position="98"/>
        <end position="193"/>
    </location>
</feature>